<protein>
    <submittedName>
        <fullName evidence="6">Uncharacterized protein</fullName>
    </submittedName>
</protein>
<dbReference type="PANTHER" id="PTHR24096">
    <property type="entry name" value="LONG-CHAIN-FATTY-ACID--COA LIGASE"/>
    <property type="match status" value="1"/>
</dbReference>
<dbReference type="InterPro" id="IPR045851">
    <property type="entry name" value="AMP-bd_C_sf"/>
</dbReference>
<name>A0A5N4ATZ4_PHOPY</name>
<evidence type="ECO:0000259" key="4">
    <source>
        <dbReference type="Pfam" id="PF00501"/>
    </source>
</evidence>
<feature type="domain" description="AMP-binding enzyme C-terminal" evidence="5">
    <location>
        <begin position="446"/>
        <end position="522"/>
    </location>
</feature>
<comment type="caution">
    <text evidence="6">The sequence shown here is derived from an EMBL/GenBank/DDBJ whole genome shotgun (WGS) entry which is preliminary data.</text>
</comment>
<feature type="domain" description="AMP-dependent synthetase/ligase" evidence="4">
    <location>
        <begin position="217"/>
        <end position="395"/>
    </location>
</feature>
<keyword evidence="3" id="KW-0576">Peroxisome</keyword>
<dbReference type="Proteomes" id="UP000327044">
    <property type="component" value="Unassembled WGS sequence"/>
</dbReference>
<sequence>MLATVRNPKMWKTLTGRRIFVFSRKLHSLKTIEIPNLYLDEMIWRNLDKWSNKTATVCAETNRSYTYQELYNKSNSIASFLHKFGMVKDDTVAIMLPNIPEYPIVFLGAVQAGVQVTPLNPSFTPGEISRQLLQTNCKLVFCTNEKYTTVLKTLHSAKLYVPIVTINTQNRTLPSSDSIDFDDIAQSSTSNFQQDFQRDVNDTIAILLAEQVDTLKDLGPEQDVMPIIMPMYHISGLTVIMLQGLLKGCKLVTFPKLTSALLVNLLHNFHTTVLCIAPPIAQMLLNNSYIKRSHFKKIKTIICGGAPLGKAQLSALCEKVGIDVIISQVYGMTEASPLTHIQTMRIKAGVKPGGVGLLLPSTEAKIILPESGKEVGSNEVGEIVLRGPQIMKGYYKNEMANQEVFMSGRWLKTGDLGFYDNDGHFFITGRRKELIKVKGYQVAPAELEDLIRDHPDVEDVAIVGVPHDTLGEAPKAFVVRKHGSNVSPRLIEEYVKENVVKYKQLSGGVSFIDSIPRSGAGKILRNQLKELLRNK</sequence>
<dbReference type="InterPro" id="IPR000873">
    <property type="entry name" value="AMP-dep_synth/lig_dom"/>
</dbReference>
<dbReference type="PANTHER" id="PTHR24096:SF422">
    <property type="entry name" value="BCDNA.GH02901"/>
    <property type="match status" value="1"/>
</dbReference>
<comment type="subcellular location">
    <subcellularLocation>
        <location evidence="1">Peroxisome</location>
    </subcellularLocation>
</comment>
<evidence type="ECO:0000256" key="1">
    <source>
        <dbReference type="ARBA" id="ARBA00004275"/>
    </source>
</evidence>
<organism evidence="6 7">
    <name type="scientific">Photinus pyralis</name>
    <name type="common">Common eastern firefly</name>
    <name type="synonym">Lampyris pyralis</name>
    <dbReference type="NCBI Taxonomy" id="7054"/>
    <lineage>
        <taxon>Eukaryota</taxon>
        <taxon>Metazoa</taxon>
        <taxon>Ecdysozoa</taxon>
        <taxon>Arthropoda</taxon>
        <taxon>Hexapoda</taxon>
        <taxon>Insecta</taxon>
        <taxon>Pterygota</taxon>
        <taxon>Neoptera</taxon>
        <taxon>Endopterygota</taxon>
        <taxon>Coleoptera</taxon>
        <taxon>Polyphaga</taxon>
        <taxon>Elateriformia</taxon>
        <taxon>Elateroidea</taxon>
        <taxon>Lampyridae</taxon>
        <taxon>Lampyrinae</taxon>
        <taxon>Photinus</taxon>
    </lineage>
</organism>
<feature type="domain" description="AMP-dependent synthetase/ligase" evidence="4">
    <location>
        <begin position="45"/>
        <end position="174"/>
    </location>
</feature>
<evidence type="ECO:0000256" key="2">
    <source>
        <dbReference type="ARBA" id="ARBA00006432"/>
    </source>
</evidence>
<dbReference type="Gene3D" id="3.40.50.12780">
    <property type="entry name" value="N-terminal domain of ligase-like"/>
    <property type="match status" value="2"/>
</dbReference>
<dbReference type="SUPFAM" id="SSF56801">
    <property type="entry name" value="Acetyl-CoA synthetase-like"/>
    <property type="match status" value="1"/>
</dbReference>
<keyword evidence="7" id="KW-1185">Reference proteome</keyword>
<evidence type="ECO:0000259" key="5">
    <source>
        <dbReference type="Pfam" id="PF13193"/>
    </source>
</evidence>
<evidence type="ECO:0000313" key="6">
    <source>
        <dbReference type="EMBL" id="KAB0800690.1"/>
    </source>
</evidence>
<dbReference type="GO" id="GO:0004467">
    <property type="term" value="F:long-chain fatty acid-CoA ligase activity"/>
    <property type="evidence" value="ECO:0007669"/>
    <property type="project" value="TreeGrafter"/>
</dbReference>
<reference evidence="6 7" key="1">
    <citation type="journal article" date="2018" name="Elife">
        <title>Firefly genomes illuminate parallel origins of bioluminescence in beetles.</title>
        <authorList>
            <person name="Fallon T.R."/>
            <person name="Lower S.E."/>
            <person name="Chang C.H."/>
            <person name="Bessho-Uehara M."/>
            <person name="Martin G.J."/>
            <person name="Bewick A.J."/>
            <person name="Behringer M."/>
            <person name="Debat H.J."/>
            <person name="Wong I."/>
            <person name="Day J.C."/>
            <person name="Suvorov A."/>
            <person name="Silva C.J."/>
            <person name="Stanger-Hall K.F."/>
            <person name="Hall D.W."/>
            <person name="Schmitz R.J."/>
            <person name="Nelson D.R."/>
            <person name="Lewis S.M."/>
            <person name="Shigenobu S."/>
            <person name="Bybee S.M."/>
            <person name="Larracuente A.M."/>
            <person name="Oba Y."/>
            <person name="Weng J.K."/>
        </authorList>
    </citation>
    <scope>NUCLEOTIDE SEQUENCE [LARGE SCALE GENOMIC DNA]</scope>
    <source>
        <strain evidence="6">1611_PpyrPB1</strain>
        <tissue evidence="6">Whole body</tissue>
    </source>
</reference>
<dbReference type="InterPro" id="IPR042099">
    <property type="entry name" value="ANL_N_sf"/>
</dbReference>
<gene>
    <name evidence="6" type="ORF">PPYR_06429</name>
</gene>
<dbReference type="AlphaFoldDB" id="A0A5N4ATZ4"/>
<dbReference type="Pfam" id="PF00501">
    <property type="entry name" value="AMP-binding"/>
    <property type="match status" value="2"/>
</dbReference>
<dbReference type="GO" id="GO:0046949">
    <property type="term" value="P:fatty-acyl-CoA biosynthetic process"/>
    <property type="evidence" value="ECO:0007669"/>
    <property type="project" value="TreeGrafter"/>
</dbReference>
<accession>A0A5N4ATZ4</accession>
<proteinExistence type="inferred from homology"/>
<evidence type="ECO:0000313" key="7">
    <source>
        <dbReference type="Proteomes" id="UP000327044"/>
    </source>
</evidence>
<evidence type="ECO:0000256" key="3">
    <source>
        <dbReference type="ARBA" id="ARBA00023140"/>
    </source>
</evidence>
<dbReference type="Gene3D" id="3.30.300.30">
    <property type="match status" value="1"/>
</dbReference>
<comment type="similarity">
    <text evidence="2">Belongs to the ATP-dependent AMP-binding enzyme family.</text>
</comment>
<dbReference type="FunFam" id="3.30.300.30:FF:000007">
    <property type="entry name" value="4-coumarate--CoA ligase 2"/>
    <property type="match status" value="1"/>
</dbReference>
<dbReference type="InParanoid" id="A0A5N4ATZ4"/>
<dbReference type="EMBL" id="VVIM01000004">
    <property type="protein sequence ID" value="KAB0800690.1"/>
    <property type="molecule type" value="Genomic_DNA"/>
</dbReference>
<dbReference type="InterPro" id="IPR025110">
    <property type="entry name" value="AMP-bd_C"/>
</dbReference>
<dbReference type="Pfam" id="PF13193">
    <property type="entry name" value="AMP-binding_C"/>
    <property type="match status" value="1"/>
</dbReference>
<dbReference type="GO" id="GO:0005777">
    <property type="term" value="C:peroxisome"/>
    <property type="evidence" value="ECO:0007669"/>
    <property type="project" value="UniProtKB-SubCell"/>
</dbReference>